<feature type="signal peptide" evidence="1">
    <location>
        <begin position="1"/>
        <end position="19"/>
    </location>
</feature>
<dbReference type="PANTHER" id="PTHR35509:SF1">
    <property type="entry name" value="DOMAIN PROTEIN, PUTATIVE (DUF1995)-RELATED"/>
    <property type="match status" value="1"/>
</dbReference>
<sequence length="367" mass="40294">MMNPLGCALLLALTGSVVSFTSTRPSHAQIISPLFSTPTETVSTPTELPDSMEDAAEIAAKACAQFAEASGPLGRCRITFDTSAGDETYTILKTSSEFMQNVVSYVCYQMIPGLQEIRQGEMMKVAQARAELQAILDQEEAGDADVDQEKKASCIQILETGGRDPDYKWEGPNVRVYFPDEGSAALARRDWMGNSAAESKVPPCVLFSSCGGVQMGDVSKDEIIFFFCPKASESGDVEKLLMKTETTSDNLKLTVFVNPNLVDMGVTGFGMAGRQLRERLLDGLVDTYYLRTLQWGALTRTWPNAYSVWQEDEESEGGYKLIKSLPYLPSNPEVEDIYDIANGLMDEREGGGFLDQFGDFVNGMMRL</sequence>
<reference evidence="3" key="1">
    <citation type="submission" date="2023-08" db="EMBL/GenBank/DDBJ databases">
        <authorList>
            <person name="Audoor S."/>
            <person name="Bilcke G."/>
        </authorList>
    </citation>
    <scope>NUCLEOTIDE SEQUENCE</scope>
</reference>
<gene>
    <name evidence="3" type="ORF">CYCCA115_LOCUS7455</name>
</gene>
<name>A0AAD2FIG8_9STRA</name>
<evidence type="ECO:0000313" key="3">
    <source>
        <dbReference type="EMBL" id="CAJ1941305.1"/>
    </source>
</evidence>
<dbReference type="InterPro" id="IPR053021">
    <property type="entry name" value="Chloroplast_ADK"/>
</dbReference>
<keyword evidence="4" id="KW-1185">Reference proteome</keyword>
<evidence type="ECO:0000256" key="1">
    <source>
        <dbReference type="SAM" id="SignalP"/>
    </source>
</evidence>
<feature type="chain" id="PRO_5042005994" description="DUF1995 domain-containing protein" evidence="1">
    <location>
        <begin position="20"/>
        <end position="367"/>
    </location>
</feature>
<accession>A0AAD2FIG8</accession>
<evidence type="ECO:0000313" key="4">
    <source>
        <dbReference type="Proteomes" id="UP001295423"/>
    </source>
</evidence>
<evidence type="ECO:0000259" key="2">
    <source>
        <dbReference type="Pfam" id="PF09353"/>
    </source>
</evidence>
<proteinExistence type="predicted"/>
<keyword evidence="1" id="KW-0732">Signal</keyword>
<dbReference type="Pfam" id="PF09353">
    <property type="entry name" value="DUF1995"/>
    <property type="match status" value="1"/>
</dbReference>
<dbReference type="EMBL" id="CAKOGP040001001">
    <property type="protein sequence ID" value="CAJ1941305.1"/>
    <property type="molecule type" value="Genomic_DNA"/>
</dbReference>
<dbReference type="AlphaFoldDB" id="A0AAD2FIG8"/>
<organism evidence="3 4">
    <name type="scientific">Cylindrotheca closterium</name>
    <dbReference type="NCBI Taxonomy" id="2856"/>
    <lineage>
        <taxon>Eukaryota</taxon>
        <taxon>Sar</taxon>
        <taxon>Stramenopiles</taxon>
        <taxon>Ochrophyta</taxon>
        <taxon>Bacillariophyta</taxon>
        <taxon>Bacillariophyceae</taxon>
        <taxon>Bacillariophycidae</taxon>
        <taxon>Bacillariales</taxon>
        <taxon>Bacillariaceae</taxon>
        <taxon>Cylindrotheca</taxon>
    </lineage>
</organism>
<dbReference type="Proteomes" id="UP001295423">
    <property type="component" value="Unassembled WGS sequence"/>
</dbReference>
<protein>
    <recommendedName>
        <fullName evidence="2">DUF1995 domain-containing protein</fullName>
    </recommendedName>
</protein>
<dbReference type="InterPro" id="IPR018962">
    <property type="entry name" value="DUF1995"/>
</dbReference>
<comment type="caution">
    <text evidence="3">The sequence shown here is derived from an EMBL/GenBank/DDBJ whole genome shotgun (WGS) entry which is preliminary data.</text>
</comment>
<feature type="domain" description="DUF1995" evidence="2">
    <location>
        <begin position="49"/>
        <end position="335"/>
    </location>
</feature>
<dbReference type="PANTHER" id="PTHR35509">
    <property type="entry name" value="DOMAIN PROTEIN, PUTATIVE (DUF1995)-RELATED"/>
    <property type="match status" value="1"/>
</dbReference>